<proteinExistence type="predicted"/>
<evidence type="ECO:0000313" key="1">
    <source>
        <dbReference type="EMBL" id="MBX25537.1"/>
    </source>
</evidence>
<dbReference type="EMBL" id="GGEC01045053">
    <property type="protein sequence ID" value="MBX25537.1"/>
    <property type="molecule type" value="Transcribed_RNA"/>
</dbReference>
<protein>
    <submittedName>
        <fullName evidence="1">Uncharacterized protein</fullName>
    </submittedName>
</protein>
<organism evidence="1">
    <name type="scientific">Rhizophora mucronata</name>
    <name type="common">Asiatic mangrove</name>
    <dbReference type="NCBI Taxonomy" id="61149"/>
    <lineage>
        <taxon>Eukaryota</taxon>
        <taxon>Viridiplantae</taxon>
        <taxon>Streptophyta</taxon>
        <taxon>Embryophyta</taxon>
        <taxon>Tracheophyta</taxon>
        <taxon>Spermatophyta</taxon>
        <taxon>Magnoliopsida</taxon>
        <taxon>eudicotyledons</taxon>
        <taxon>Gunneridae</taxon>
        <taxon>Pentapetalae</taxon>
        <taxon>rosids</taxon>
        <taxon>fabids</taxon>
        <taxon>Malpighiales</taxon>
        <taxon>Rhizophoraceae</taxon>
        <taxon>Rhizophora</taxon>
    </lineage>
</organism>
<sequence length="126" mass="14663">MEVNFLLVFTCIWQSFHTLARTYLFFLFTLALHLMESILREEAINGLVRVHITLLKHGVDLSLRIINNLLHALHHLPRPRRYRRYSTVAPTAAAASSSSPTHSARPPFFAFRSEKERRRLQNTLLL</sequence>
<reference evidence="1" key="1">
    <citation type="submission" date="2018-02" db="EMBL/GenBank/DDBJ databases">
        <title>Rhizophora mucronata_Transcriptome.</title>
        <authorList>
            <person name="Meera S.P."/>
            <person name="Sreeshan A."/>
            <person name="Augustine A."/>
        </authorList>
    </citation>
    <scope>NUCLEOTIDE SEQUENCE</scope>
    <source>
        <tissue evidence="1">Leaf</tissue>
    </source>
</reference>
<accession>A0A2P2M5P3</accession>
<name>A0A2P2M5P3_RHIMU</name>
<dbReference type="AlphaFoldDB" id="A0A2P2M5P3"/>